<organism evidence="1 2">
    <name type="scientific">Lichtheimia corymbifera JMRC:FSU:9682</name>
    <dbReference type="NCBI Taxonomy" id="1263082"/>
    <lineage>
        <taxon>Eukaryota</taxon>
        <taxon>Fungi</taxon>
        <taxon>Fungi incertae sedis</taxon>
        <taxon>Mucoromycota</taxon>
        <taxon>Mucoromycotina</taxon>
        <taxon>Mucoromycetes</taxon>
        <taxon>Mucorales</taxon>
        <taxon>Lichtheimiaceae</taxon>
        <taxon>Lichtheimia</taxon>
    </lineage>
</organism>
<protein>
    <recommendedName>
        <fullName evidence="3">Condensation domain-containing protein</fullName>
    </recommendedName>
</protein>
<proteinExistence type="predicted"/>
<dbReference type="InterPro" id="IPR023213">
    <property type="entry name" value="CAT-like_dom_sf"/>
</dbReference>
<dbReference type="Pfam" id="PF07247">
    <property type="entry name" value="AATase"/>
    <property type="match status" value="1"/>
</dbReference>
<evidence type="ECO:0008006" key="3">
    <source>
        <dbReference type="Google" id="ProtNLM"/>
    </source>
</evidence>
<comment type="caution">
    <text evidence="1">The sequence shown here is derived from an EMBL/GenBank/DDBJ whole genome shotgun (WGS) entry which is preliminary data.</text>
</comment>
<sequence>MITEQRPLGLLEKYQISKLLTKCYGSVTGTALLRHNSPAPATDKQAIKTFYLNRLYPAIYRLVQKHPQLTMRVQSDDEPTARFATVSHLNLADIVNVNSNAKFWEQAVIDDIISTEVDKEFKTSGCYPQPGNLWSLRIDTHPERPHECAISFTLHHVIGDGKSIMVFWKELLEQLKDGEMVDGSNGYRIDIEELHIIKPPQEHRNPVMPDEIKLPGTKEDELAMWQGDYEAIRDKATQKHDTAVRTVVVDGEYWPKIVKKCKQHRVTPHAALMIACALAFAELYPDRVVRTMTPVNTRPLCDPPVPEDEMGNFFGNFFRFWRPGFSDGKSFWELAIEYQACVRKGKAFAAGFANHFFGQFKNYPEDFNNYWYSNWEKYPMGRSGGICVSDVGLISTKRVTSTEWQLQEIFFNQSSHMYTLALSVNTISTASAMQACIAWQRNALDISKADRYGSLIAKYLIQCIDQ</sequence>
<dbReference type="PANTHER" id="PTHR28037:SF1">
    <property type="entry name" value="ALCOHOL O-ACETYLTRANSFERASE 1-RELATED"/>
    <property type="match status" value="1"/>
</dbReference>
<keyword evidence="2" id="KW-1185">Reference proteome</keyword>
<dbReference type="SUPFAM" id="SSF52777">
    <property type="entry name" value="CoA-dependent acyltransferases"/>
    <property type="match status" value="2"/>
</dbReference>
<dbReference type="OrthoDB" id="2150604at2759"/>
<accession>A0A068S0H3</accession>
<dbReference type="EMBL" id="CBTN010000029">
    <property type="protein sequence ID" value="CDH55357.1"/>
    <property type="molecule type" value="Genomic_DNA"/>
</dbReference>
<dbReference type="STRING" id="1263082.A0A068S0H3"/>
<dbReference type="VEuPathDB" id="FungiDB:LCOR_06504.1"/>
<dbReference type="InterPro" id="IPR052058">
    <property type="entry name" value="Alcohol_O-acetyltransferase"/>
</dbReference>
<dbReference type="Proteomes" id="UP000027586">
    <property type="component" value="Unassembled WGS sequence"/>
</dbReference>
<reference evidence="1" key="1">
    <citation type="submission" date="2013-08" db="EMBL/GenBank/DDBJ databases">
        <title>Gene expansion shapes genome architecture in the human pathogen Lichtheimia corymbifera: an evolutionary genomics analysis in the ancient terrestrial Mucorales (Mucoromycotina).</title>
        <authorList>
            <person name="Schwartze V.U."/>
            <person name="Winter S."/>
            <person name="Shelest E."/>
            <person name="Marcet-Houben M."/>
            <person name="Horn F."/>
            <person name="Wehner S."/>
            <person name="Hoffmann K."/>
            <person name="Riege K."/>
            <person name="Sammeth M."/>
            <person name="Nowrousian M."/>
            <person name="Valiante V."/>
            <person name="Linde J."/>
            <person name="Jacobsen I.D."/>
            <person name="Marz M."/>
            <person name="Brakhage A.A."/>
            <person name="Gabaldon T."/>
            <person name="Bocker S."/>
            <person name="Voigt K."/>
        </authorList>
    </citation>
    <scope>NUCLEOTIDE SEQUENCE [LARGE SCALE GENOMIC DNA]</scope>
    <source>
        <strain evidence="1">FSU 9682</strain>
    </source>
</reference>
<dbReference type="Gene3D" id="3.30.559.10">
    <property type="entry name" value="Chloramphenicol acetyltransferase-like domain"/>
    <property type="match status" value="2"/>
</dbReference>
<gene>
    <name evidence="1" type="ORF">LCOR_06504.1</name>
</gene>
<dbReference type="AlphaFoldDB" id="A0A068S0H3"/>
<evidence type="ECO:0000313" key="1">
    <source>
        <dbReference type="EMBL" id="CDH55357.1"/>
    </source>
</evidence>
<dbReference type="PANTHER" id="PTHR28037">
    <property type="entry name" value="ALCOHOL O-ACETYLTRANSFERASE 1-RELATED"/>
    <property type="match status" value="1"/>
</dbReference>
<dbReference type="InterPro" id="IPR010828">
    <property type="entry name" value="Atf2/Sli1-like"/>
</dbReference>
<name>A0A068S0H3_9FUNG</name>
<evidence type="ECO:0000313" key="2">
    <source>
        <dbReference type="Proteomes" id="UP000027586"/>
    </source>
</evidence>